<dbReference type="Proteomes" id="UP001529510">
    <property type="component" value="Unassembled WGS sequence"/>
</dbReference>
<proteinExistence type="predicted"/>
<reference evidence="1 2" key="1">
    <citation type="submission" date="2024-05" db="EMBL/GenBank/DDBJ databases">
        <title>Genome sequencing and assembly of Indian major carp, Cirrhinus mrigala (Hamilton, 1822).</title>
        <authorList>
            <person name="Mohindra V."/>
            <person name="Chowdhury L.M."/>
            <person name="Lal K."/>
            <person name="Jena J.K."/>
        </authorList>
    </citation>
    <scope>NUCLEOTIDE SEQUENCE [LARGE SCALE GENOMIC DNA]</scope>
    <source>
        <strain evidence="1">CM1030</strain>
        <tissue evidence="1">Blood</tissue>
    </source>
</reference>
<dbReference type="EMBL" id="JAMKFB020000021">
    <property type="protein sequence ID" value="KAL0163125.1"/>
    <property type="molecule type" value="Genomic_DNA"/>
</dbReference>
<organism evidence="1 2">
    <name type="scientific">Cirrhinus mrigala</name>
    <name type="common">Mrigala</name>
    <dbReference type="NCBI Taxonomy" id="683832"/>
    <lineage>
        <taxon>Eukaryota</taxon>
        <taxon>Metazoa</taxon>
        <taxon>Chordata</taxon>
        <taxon>Craniata</taxon>
        <taxon>Vertebrata</taxon>
        <taxon>Euteleostomi</taxon>
        <taxon>Actinopterygii</taxon>
        <taxon>Neopterygii</taxon>
        <taxon>Teleostei</taxon>
        <taxon>Ostariophysi</taxon>
        <taxon>Cypriniformes</taxon>
        <taxon>Cyprinidae</taxon>
        <taxon>Labeoninae</taxon>
        <taxon>Labeonini</taxon>
        <taxon>Cirrhinus</taxon>
    </lineage>
</organism>
<comment type="caution">
    <text evidence="1">The sequence shown here is derived from an EMBL/GenBank/DDBJ whole genome shotgun (WGS) entry which is preliminary data.</text>
</comment>
<keyword evidence="2" id="KW-1185">Reference proteome</keyword>
<dbReference type="AlphaFoldDB" id="A0ABD0NNX3"/>
<feature type="non-terminal residue" evidence="1">
    <location>
        <position position="1"/>
    </location>
</feature>
<sequence>LPWSLGSTWVELCHAFTADSLQPTSDFTSFLSRSSSPFGLRIPTYILGDHSYGFVMAAWVLSITTPSRISFSMVDSTSMAVIASGHFHGLRPSPCLGSSIQRHCHGAQSWLWPGSPPVLFCSGLLTGFHHCHHFPEIFVHASSQWVASSKSPKYTSFLYEC</sequence>
<evidence type="ECO:0000313" key="1">
    <source>
        <dbReference type="EMBL" id="KAL0163125.1"/>
    </source>
</evidence>
<evidence type="ECO:0000313" key="2">
    <source>
        <dbReference type="Proteomes" id="UP001529510"/>
    </source>
</evidence>
<protein>
    <submittedName>
        <fullName evidence="1">Uncharacterized protein</fullName>
    </submittedName>
</protein>
<accession>A0ABD0NNX3</accession>
<gene>
    <name evidence="1" type="ORF">M9458_042521</name>
</gene>
<name>A0ABD0NNX3_CIRMR</name>